<protein>
    <recommendedName>
        <fullName evidence="11">Probable G-protein coupled receptor 34</fullName>
    </recommendedName>
</protein>
<keyword evidence="3 13" id="KW-0812">Transmembrane</keyword>
<evidence type="ECO:0000256" key="13">
    <source>
        <dbReference type="RuleBase" id="RU000688"/>
    </source>
</evidence>
<evidence type="ECO:0000256" key="4">
    <source>
        <dbReference type="ARBA" id="ARBA00022989"/>
    </source>
</evidence>
<dbReference type="PRINTS" id="PR00237">
    <property type="entry name" value="GPCRRHODOPSN"/>
</dbReference>
<keyword evidence="6 14" id="KW-0472">Membrane</keyword>
<comment type="subcellular location">
    <subcellularLocation>
        <location evidence="1">Cell membrane</location>
        <topology evidence="1">Multi-pass membrane protein</topology>
    </subcellularLocation>
</comment>
<dbReference type="InterPro" id="IPR000276">
    <property type="entry name" value="GPCR_Rhodpsn"/>
</dbReference>
<dbReference type="PROSITE" id="PS00237">
    <property type="entry name" value="G_PROTEIN_RECEP_F1_1"/>
    <property type="match status" value="1"/>
</dbReference>
<keyword evidence="10 13" id="KW-0807">Transducer</keyword>
<evidence type="ECO:0000256" key="2">
    <source>
        <dbReference type="ARBA" id="ARBA00022475"/>
    </source>
</evidence>
<dbReference type="Pfam" id="PF00001">
    <property type="entry name" value="7tm_1"/>
    <property type="match status" value="1"/>
</dbReference>
<dbReference type="KEGG" id="sfm:108934288"/>
<dbReference type="STRING" id="113540.ENSSFOP00015005618"/>
<evidence type="ECO:0000256" key="1">
    <source>
        <dbReference type="ARBA" id="ARBA00004651"/>
    </source>
</evidence>
<evidence type="ECO:0000256" key="11">
    <source>
        <dbReference type="ARBA" id="ARBA00035691"/>
    </source>
</evidence>
<reference evidence="16 17" key="1">
    <citation type="submission" date="2015-08" db="EMBL/GenBank/DDBJ databases">
        <title>The genome of the Asian arowana (Scleropages formosus).</title>
        <authorList>
            <person name="Tan M.H."/>
            <person name="Gan H.M."/>
            <person name="Croft L.J."/>
            <person name="Austin C.M."/>
        </authorList>
    </citation>
    <scope>NUCLEOTIDE SEQUENCE [LARGE SCALE GENOMIC DNA]</scope>
    <source>
        <strain evidence="16">Aro1</strain>
    </source>
</reference>
<dbReference type="PROSITE" id="PS50262">
    <property type="entry name" value="G_PROTEIN_RECEP_F1_2"/>
    <property type="match status" value="1"/>
</dbReference>
<keyword evidence="7" id="KW-1015">Disulfide bond</keyword>
<feature type="transmembrane region" description="Helical" evidence="14">
    <location>
        <begin position="36"/>
        <end position="56"/>
    </location>
</feature>
<feature type="transmembrane region" description="Helical" evidence="14">
    <location>
        <begin position="101"/>
        <end position="126"/>
    </location>
</feature>
<dbReference type="EMBL" id="JARO02006158">
    <property type="protein sequence ID" value="KPP65654.1"/>
    <property type="molecule type" value="Genomic_DNA"/>
</dbReference>
<accession>A0A0P7U6V9</accession>
<keyword evidence="8 13" id="KW-0675">Receptor</keyword>
<dbReference type="GO" id="GO:0008142">
    <property type="term" value="F:oxysterol binding"/>
    <property type="evidence" value="ECO:0007669"/>
    <property type="project" value="InterPro"/>
</dbReference>
<evidence type="ECO:0000256" key="9">
    <source>
        <dbReference type="ARBA" id="ARBA00023180"/>
    </source>
</evidence>
<keyword evidence="4 14" id="KW-1133">Transmembrane helix</keyword>
<organism evidence="16 17">
    <name type="scientific">Scleropages formosus</name>
    <name type="common">Asian bonytongue</name>
    <name type="synonym">Osteoglossum formosum</name>
    <dbReference type="NCBI Taxonomy" id="113540"/>
    <lineage>
        <taxon>Eukaryota</taxon>
        <taxon>Metazoa</taxon>
        <taxon>Chordata</taxon>
        <taxon>Craniata</taxon>
        <taxon>Vertebrata</taxon>
        <taxon>Euteleostomi</taxon>
        <taxon>Actinopterygii</taxon>
        <taxon>Neopterygii</taxon>
        <taxon>Teleostei</taxon>
        <taxon>Osteoglossocephala</taxon>
        <taxon>Osteoglossomorpha</taxon>
        <taxon>Osteoglossiformes</taxon>
        <taxon>Osteoglossidae</taxon>
        <taxon>Scleropages</taxon>
    </lineage>
</organism>
<evidence type="ECO:0000256" key="12">
    <source>
        <dbReference type="ARBA" id="ARBA00045234"/>
    </source>
</evidence>
<comment type="similarity">
    <text evidence="13">Belongs to the G-protein coupled receptor 1 family.</text>
</comment>
<feature type="transmembrane region" description="Helical" evidence="14">
    <location>
        <begin position="146"/>
        <end position="163"/>
    </location>
</feature>
<dbReference type="PANTHER" id="PTHR24237">
    <property type="entry name" value="G-PROTEIN COUPLED RECEPTOR"/>
    <property type="match status" value="1"/>
</dbReference>
<comment type="function">
    <text evidence="12">G-protein-coupled receptor of lysophosphatidylserine (LysoPS) that plays different roles in immune response. Acts a damage-sensing receptor that triggers tissue repair upon recognition of dying neutrophils. Mechanistically, apoptotic neutrophils release lysophosphatydilserine that are recognized by type 3 innate lymphoid cells (ILC3s) via GPR34, which activates downstream PI3K-AKT and RAS-ERK signaling pathways leading to STAT3 activation and IL-22 production. Plays an important role in microglial function, controlling morphology and phagocytosis.</text>
</comment>
<evidence type="ECO:0000313" key="17">
    <source>
        <dbReference type="Proteomes" id="UP000034805"/>
    </source>
</evidence>
<feature type="transmembrane region" description="Helical" evidence="14">
    <location>
        <begin position="233"/>
        <end position="254"/>
    </location>
</feature>
<evidence type="ECO:0000313" key="16">
    <source>
        <dbReference type="EMBL" id="KPP65654.1"/>
    </source>
</evidence>
<evidence type="ECO:0000259" key="15">
    <source>
        <dbReference type="PROSITE" id="PS50262"/>
    </source>
</evidence>
<dbReference type="GO" id="GO:0004930">
    <property type="term" value="F:G protein-coupled receptor activity"/>
    <property type="evidence" value="ECO:0007669"/>
    <property type="project" value="UniProtKB-KW"/>
</dbReference>
<evidence type="ECO:0000256" key="10">
    <source>
        <dbReference type="ARBA" id="ARBA00023224"/>
    </source>
</evidence>
<name>A0A0P7U6V9_SCLFO</name>
<dbReference type="PANTHER" id="PTHR24237:SF14">
    <property type="entry name" value="G-PROTEIN COUPLED RECEPTORS FAMILY 1 PROFILE DOMAIN-CONTAINING PROTEIN"/>
    <property type="match status" value="1"/>
</dbReference>
<evidence type="ECO:0000256" key="6">
    <source>
        <dbReference type="ARBA" id="ARBA00023136"/>
    </source>
</evidence>
<sequence length="346" mass="39336">MTESYTQGPAPPRGNPGNNGTCEVHDGFLSLVLPTGYSLIFIVGLLSNIAAVGVFFTRSHLDSSITVYMKHMALADLLLILCLPARIFYHNRHGPFYLCRVVGIAFYVSMYASIVFLSLISLDRYLKIIKPVRVFRIHQVEWSRKAAYVTWTVFALSSLYFLISDRGSKPCDTICFHFHRKKLTGGVINLMVVGLFYGLFLVFICVYGTIAMKLRTITLGGNESKARSRRNRVVMKTFVVPTVFTLCFLPYHVVRVPYVLSQMDVIQEESSKQMLHILNELVLCLSALNSCLDPVIYFFLSRIFRKTILCAIHGKFKKLYNVNQRGIIFNRSVNGLVRKEETSEQL</sequence>
<dbReference type="Gene3D" id="1.20.1070.10">
    <property type="entry name" value="Rhodopsin 7-helix transmembrane proteins"/>
    <property type="match status" value="1"/>
</dbReference>
<dbReference type="InterPro" id="IPR017452">
    <property type="entry name" value="GPCR_Rhodpsn_7TM"/>
</dbReference>
<dbReference type="Proteomes" id="UP000034805">
    <property type="component" value="Unassembled WGS sequence"/>
</dbReference>
<comment type="caution">
    <text evidence="16">The sequence shown here is derived from an EMBL/GenBank/DDBJ whole genome shotgun (WGS) entry which is preliminary data.</text>
</comment>
<keyword evidence="9" id="KW-0325">Glycoprotein</keyword>
<dbReference type="OrthoDB" id="10005568at2759"/>
<dbReference type="SUPFAM" id="SSF81321">
    <property type="entry name" value="Family A G protein-coupled receptor-like"/>
    <property type="match status" value="1"/>
</dbReference>
<evidence type="ECO:0000256" key="5">
    <source>
        <dbReference type="ARBA" id="ARBA00023040"/>
    </source>
</evidence>
<feature type="domain" description="G-protein coupled receptors family 1 profile" evidence="15">
    <location>
        <begin position="47"/>
        <end position="297"/>
    </location>
</feature>
<dbReference type="InterPro" id="IPR047160">
    <property type="entry name" value="GP183-like"/>
</dbReference>
<dbReference type="GO" id="GO:0005886">
    <property type="term" value="C:plasma membrane"/>
    <property type="evidence" value="ECO:0007669"/>
    <property type="project" value="UniProtKB-SubCell"/>
</dbReference>
<proteinExistence type="inferred from homology"/>
<dbReference type="FunFam" id="1.20.1070.10:FF:000150">
    <property type="entry name" value="probable G-protein coupled receptor 34"/>
    <property type="match status" value="1"/>
</dbReference>
<dbReference type="AlphaFoldDB" id="A0A0P7U6V9"/>
<evidence type="ECO:0000256" key="8">
    <source>
        <dbReference type="ARBA" id="ARBA00023170"/>
    </source>
</evidence>
<keyword evidence="2" id="KW-1003">Cell membrane</keyword>
<feature type="transmembrane region" description="Helical" evidence="14">
    <location>
        <begin position="68"/>
        <end position="89"/>
    </location>
</feature>
<feature type="transmembrane region" description="Helical" evidence="14">
    <location>
        <begin position="274"/>
        <end position="300"/>
    </location>
</feature>
<evidence type="ECO:0000256" key="7">
    <source>
        <dbReference type="ARBA" id="ARBA00023157"/>
    </source>
</evidence>
<evidence type="ECO:0000256" key="3">
    <source>
        <dbReference type="ARBA" id="ARBA00022692"/>
    </source>
</evidence>
<feature type="transmembrane region" description="Helical" evidence="14">
    <location>
        <begin position="187"/>
        <end position="212"/>
    </location>
</feature>
<evidence type="ECO:0000256" key="14">
    <source>
        <dbReference type="SAM" id="Phobius"/>
    </source>
</evidence>
<keyword evidence="5 13" id="KW-0297">G-protein coupled receptor</keyword>
<gene>
    <name evidence="16" type="ORF">Z043_115913</name>
</gene>